<feature type="region of interest" description="Disordered" evidence="1">
    <location>
        <begin position="26"/>
        <end position="58"/>
    </location>
</feature>
<name>A0A9C9NG91_9HYPH</name>
<protein>
    <submittedName>
        <fullName evidence="2">Uncharacterized protein</fullName>
    </submittedName>
</protein>
<dbReference type="Proteomes" id="UP000885680">
    <property type="component" value="Unassembled WGS sequence"/>
</dbReference>
<evidence type="ECO:0000313" key="3">
    <source>
        <dbReference type="Proteomes" id="UP000885680"/>
    </source>
</evidence>
<reference evidence="2" key="1">
    <citation type="journal article" date="2020" name="mSystems">
        <title>Genome- and Community-Level Interaction Insights into Carbon Utilization and Element Cycling Functions of Hydrothermarchaeota in Hydrothermal Sediment.</title>
        <authorList>
            <person name="Zhou Z."/>
            <person name="Liu Y."/>
            <person name="Xu W."/>
            <person name="Pan J."/>
            <person name="Luo Z.H."/>
            <person name="Li M."/>
        </authorList>
    </citation>
    <scope>NUCLEOTIDE SEQUENCE</scope>
    <source>
        <strain evidence="2">HyVt-347</strain>
    </source>
</reference>
<comment type="caution">
    <text evidence="2">The sequence shown here is derived from an EMBL/GenBank/DDBJ whole genome shotgun (WGS) entry which is preliminary data.</text>
</comment>
<dbReference type="EMBL" id="DRGN01000151">
    <property type="protein sequence ID" value="HEU00775.1"/>
    <property type="molecule type" value="Genomic_DNA"/>
</dbReference>
<evidence type="ECO:0000313" key="2">
    <source>
        <dbReference type="EMBL" id="HEU00775.1"/>
    </source>
</evidence>
<evidence type="ECO:0000256" key="1">
    <source>
        <dbReference type="SAM" id="MobiDB-lite"/>
    </source>
</evidence>
<sequence length="113" mass="12207">MRAENEGGEQRIADAIEDHAVARGDIGGKRIEGNQQCRQHSRRGQHTDQPDEIGPGALPLLASNGRFEAGLYRHGAFPIPLFERRGLTSAMPFVSRVLSVSGVPVPNPSLRVG</sequence>
<dbReference type="AlphaFoldDB" id="A0A9C9NG91"/>
<gene>
    <name evidence="2" type="ORF">ENH89_10540</name>
</gene>
<accession>A0A9C9NG91</accession>
<organism evidence="2 3">
    <name type="scientific">Aurantimonas coralicida</name>
    <dbReference type="NCBI Taxonomy" id="182270"/>
    <lineage>
        <taxon>Bacteria</taxon>
        <taxon>Pseudomonadati</taxon>
        <taxon>Pseudomonadota</taxon>
        <taxon>Alphaproteobacteria</taxon>
        <taxon>Hyphomicrobiales</taxon>
        <taxon>Aurantimonadaceae</taxon>
        <taxon>Aurantimonas</taxon>
    </lineage>
</organism>
<proteinExistence type="predicted"/>